<dbReference type="GO" id="GO:0005840">
    <property type="term" value="C:ribosome"/>
    <property type="evidence" value="ECO:0007669"/>
    <property type="project" value="UniProtKB-KW"/>
</dbReference>
<dbReference type="InterPro" id="IPR012678">
    <property type="entry name" value="Ribosomal_uL23/eL15/eS24_sf"/>
</dbReference>
<keyword evidence="8" id="KW-0694">RNA-binding</keyword>
<name>A0A0K1ZCC6_9ASTE</name>
<comment type="function">
    <text evidence="1">Binds to 23S rRNA.</text>
</comment>
<reference evidence="13" key="1">
    <citation type="journal article" date="2015" name="Biodivers Data J">
        <title>Biodiversity assessment among two Nebraska prairies: a comparison between traditional and phylogenetic diversity indices.</title>
        <authorList>
            <person name="Aust S.K."/>
            <person name="Ahrendsen D.L."/>
            <person name="Kellar P.R."/>
        </authorList>
    </citation>
    <scope>NUCLEOTIDE SEQUENCE</scope>
</reference>
<dbReference type="PANTHER" id="PTHR11620">
    <property type="entry name" value="60S RIBOSOMAL PROTEIN L23A"/>
    <property type="match status" value="1"/>
</dbReference>
<evidence type="ECO:0000256" key="3">
    <source>
        <dbReference type="ARBA" id="ARBA00006700"/>
    </source>
</evidence>
<sequence length="93" mass="10764">MDGIKYAVFTDKSFRLLGKNQYTFNVESGSTKTEIKRWIESFFGVKVKAMNSHRLTAKSRRIGSIVGHTIHYKRMIITLEPGYSIPPLRKKRT</sequence>
<dbReference type="SUPFAM" id="SSF54189">
    <property type="entry name" value="Ribosomal proteins S24e, L23 and L15e"/>
    <property type="match status" value="1"/>
</dbReference>
<dbReference type="HAMAP" id="MF_01369_B">
    <property type="entry name" value="Ribosomal_uL23_B"/>
    <property type="match status" value="1"/>
</dbReference>
<evidence type="ECO:0000256" key="5">
    <source>
        <dbReference type="ARBA" id="ARBA00022528"/>
    </source>
</evidence>
<keyword evidence="9 12" id="KW-0689">Ribosomal protein</keyword>
<evidence type="ECO:0000256" key="11">
    <source>
        <dbReference type="ARBA" id="ARBA00040681"/>
    </source>
</evidence>
<comment type="subunit">
    <text evidence="4">Part of the 50S ribosomal subunit.</text>
</comment>
<evidence type="ECO:0000256" key="7">
    <source>
        <dbReference type="ARBA" id="ARBA00022730"/>
    </source>
</evidence>
<evidence type="ECO:0000256" key="9">
    <source>
        <dbReference type="ARBA" id="ARBA00022980"/>
    </source>
</evidence>
<proteinExistence type="inferred from homology"/>
<dbReference type="InterPro" id="IPR001014">
    <property type="entry name" value="Ribosomal_uL23_CS"/>
</dbReference>
<dbReference type="InterPro" id="IPR013025">
    <property type="entry name" value="Ribosomal_uL23-like"/>
</dbReference>
<keyword evidence="6 13" id="KW-0934">Plastid</keyword>
<dbReference type="AlphaFoldDB" id="A0A0K1ZCC6"/>
<evidence type="ECO:0000256" key="1">
    <source>
        <dbReference type="ARBA" id="ARBA00002500"/>
    </source>
</evidence>
<evidence type="ECO:0000256" key="4">
    <source>
        <dbReference type="ARBA" id="ARBA00011838"/>
    </source>
</evidence>
<dbReference type="PROSITE" id="PS00050">
    <property type="entry name" value="RIBOSOMAL_L23"/>
    <property type="match status" value="1"/>
</dbReference>
<organism evidence="13">
    <name type="scientific">Evolvulus nuttallianus</name>
    <dbReference type="NCBI Taxonomy" id="197389"/>
    <lineage>
        <taxon>Eukaryota</taxon>
        <taxon>Viridiplantae</taxon>
        <taxon>Streptophyta</taxon>
        <taxon>Embryophyta</taxon>
        <taxon>Tracheophyta</taxon>
        <taxon>Spermatophyta</taxon>
        <taxon>Magnoliopsida</taxon>
        <taxon>eudicotyledons</taxon>
        <taxon>Gunneridae</taxon>
        <taxon>Pentapetalae</taxon>
        <taxon>asterids</taxon>
        <taxon>lamiids</taxon>
        <taxon>Solanales</taxon>
        <taxon>Convolvulaceae</taxon>
        <taxon>Cresseae</taxon>
        <taxon>Evolvulus</taxon>
    </lineage>
</organism>
<keyword evidence="7" id="KW-0699">rRNA-binding</keyword>
<comment type="similarity">
    <text evidence="3 12">Belongs to the universal ribosomal protein uL23 family.</text>
</comment>
<dbReference type="GO" id="GO:1990904">
    <property type="term" value="C:ribonucleoprotein complex"/>
    <property type="evidence" value="ECO:0007669"/>
    <property type="project" value="UniProtKB-KW"/>
</dbReference>
<comment type="subcellular location">
    <subcellularLocation>
        <location evidence="2">Plastid</location>
        <location evidence="2">Chloroplast</location>
    </subcellularLocation>
</comment>
<dbReference type="EMBL" id="KT178376">
    <property type="protein sequence ID" value="AKZ23676.1"/>
    <property type="molecule type" value="Genomic_DNA"/>
</dbReference>
<keyword evidence="10 12" id="KW-0687">Ribonucleoprotein</keyword>
<evidence type="ECO:0000256" key="8">
    <source>
        <dbReference type="ARBA" id="ARBA00022884"/>
    </source>
</evidence>
<accession>A0A0K1ZCC6</accession>
<evidence type="ECO:0000256" key="10">
    <source>
        <dbReference type="ARBA" id="ARBA00023274"/>
    </source>
</evidence>
<dbReference type="GO" id="GO:0003735">
    <property type="term" value="F:structural constituent of ribosome"/>
    <property type="evidence" value="ECO:0007669"/>
    <property type="project" value="InterPro"/>
</dbReference>
<dbReference type="GO" id="GO:0009507">
    <property type="term" value="C:chloroplast"/>
    <property type="evidence" value="ECO:0007669"/>
    <property type="project" value="UniProtKB-SubCell"/>
</dbReference>
<dbReference type="FunFam" id="3.30.70.330:FF:000002">
    <property type="entry name" value="50S ribosomal protein L23, chloroplastic"/>
    <property type="match status" value="1"/>
</dbReference>
<dbReference type="Gene3D" id="3.30.70.330">
    <property type="match status" value="1"/>
</dbReference>
<gene>
    <name evidence="13" type="primary">rpl23</name>
</gene>
<evidence type="ECO:0000313" key="13">
    <source>
        <dbReference type="EMBL" id="AKZ23676.1"/>
    </source>
</evidence>
<dbReference type="GO" id="GO:0006412">
    <property type="term" value="P:translation"/>
    <property type="evidence" value="ECO:0007669"/>
    <property type="project" value="InterPro"/>
</dbReference>
<dbReference type="InterPro" id="IPR012677">
    <property type="entry name" value="Nucleotide-bd_a/b_plait_sf"/>
</dbReference>
<evidence type="ECO:0000256" key="2">
    <source>
        <dbReference type="ARBA" id="ARBA00004229"/>
    </source>
</evidence>
<evidence type="ECO:0000256" key="6">
    <source>
        <dbReference type="ARBA" id="ARBA00022640"/>
    </source>
</evidence>
<evidence type="ECO:0000256" key="12">
    <source>
        <dbReference type="RuleBase" id="RU003934"/>
    </source>
</evidence>
<dbReference type="GO" id="GO:0003729">
    <property type="term" value="F:mRNA binding"/>
    <property type="evidence" value="ECO:0007669"/>
    <property type="project" value="UniProtKB-ARBA"/>
</dbReference>
<protein>
    <recommendedName>
        <fullName evidence="11">Large ribosomal subunit protein uL23cz/uL23cy</fullName>
    </recommendedName>
</protein>
<keyword evidence="5" id="KW-0150">Chloroplast</keyword>
<geneLocation type="plastid" evidence="13"/>
<dbReference type="Pfam" id="PF00276">
    <property type="entry name" value="Ribosomal_L23"/>
    <property type="match status" value="1"/>
</dbReference>
<dbReference type="GO" id="GO:0019843">
    <property type="term" value="F:rRNA binding"/>
    <property type="evidence" value="ECO:0007669"/>
    <property type="project" value="UniProtKB-KW"/>
</dbReference>